<name>A6H9K1_RAT</name>
<dbReference type="AlphaFoldDB" id="A6H9K1"/>
<evidence type="ECO:0000313" key="1">
    <source>
        <dbReference type="EMBL" id="EDM02706.1"/>
    </source>
</evidence>
<dbReference type="EMBL" id="CH473947">
    <property type="protein sequence ID" value="EDM02706.1"/>
    <property type="molecule type" value="Genomic_DNA"/>
</dbReference>
<sequence>MEQWPGVHMTSCQKQDERAGPYWSSLSVELNSKRRPRLAYEAAQTPTPCQEDTCMDRQEEMPAHQAALWDPKRQLLRARPTNFQVILYPCFPCHQRSSEISDLSHHI</sequence>
<proteinExistence type="predicted"/>
<reference evidence="2" key="1">
    <citation type="submission" date="2005-09" db="EMBL/GenBank/DDBJ databases">
        <authorList>
            <person name="Mural R.J."/>
            <person name="Li P.W."/>
            <person name="Adams M.D."/>
            <person name="Amanatides P.G."/>
            <person name="Baden-Tillson H."/>
            <person name="Barnstead M."/>
            <person name="Chin S.H."/>
            <person name="Dew I."/>
            <person name="Evans C.A."/>
            <person name="Ferriera S."/>
            <person name="Flanigan M."/>
            <person name="Fosler C."/>
            <person name="Glodek A."/>
            <person name="Gu Z."/>
            <person name="Holt R.A."/>
            <person name="Jennings D."/>
            <person name="Kraft C.L."/>
            <person name="Lu F."/>
            <person name="Nguyen T."/>
            <person name="Nusskern D.R."/>
            <person name="Pfannkoch C.M."/>
            <person name="Sitter C."/>
            <person name="Sutton G.G."/>
            <person name="Venter J.C."/>
            <person name="Wang Z."/>
            <person name="Woodage T."/>
            <person name="Zheng X.H."/>
            <person name="Zhong F."/>
        </authorList>
    </citation>
    <scope>NUCLEOTIDE SEQUENCE [LARGE SCALE GENOMIC DNA]</scope>
    <source>
        <strain>BN</strain>
        <strain evidence="2">Sprague-Dawley</strain>
    </source>
</reference>
<organism evidence="1 2">
    <name type="scientific">Rattus norvegicus</name>
    <name type="common">Rat</name>
    <dbReference type="NCBI Taxonomy" id="10116"/>
    <lineage>
        <taxon>Eukaryota</taxon>
        <taxon>Metazoa</taxon>
        <taxon>Chordata</taxon>
        <taxon>Craniata</taxon>
        <taxon>Vertebrata</taxon>
        <taxon>Euteleostomi</taxon>
        <taxon>Mammalia</taxon>
        <taxon>Eutheria</taxon>
        <taxon>Euarchontoglires</taxon>
        <taxon>Glires</taxon>
        <taxon>Rodentia</taxon>
        <taxon>Myomorpha</taxon>
        <taxon>Muroidea</taxon>
        <taxon>Muridae</taxon>
        <taxon>Murinae</taxon>
        <taxon>Rattus</taxon>
    </lineage>
</organism>
<feature type="non-terminal residue" evidence="1">
    <location>
        <position position="107"/>
    </location>
</feature>
<accession>A6H9K1</accession>
<evidence type="ECO:0000313" key="2">
    <source>
        <dbReference type="Proteomes" id="UP000234681"/>
    </source>
</evidence>
<dbReference type="Proteomes" id="UP000234681">
    <property type="component" value="Chromosome 6"/>
</dbReference>
<protein>
    <submittedName>
        <fullName evidence="1">RCG61645</fullName>
    </submittedName>
</protein>
<gene>
    <name evidence="1" type="ORF">rCG_61645</name>
</gene>